<evidence type="ECO:0000313" key="4">
    <source>
        <dbReference type="Proteomes" id="UP000673691"/>
    </source>
</evidence>
<sequence length="203" mass="22725">MNDWEDATHHQGKSAREVTELVAKMASNFHMERPLESMSTSGSPGATNMLKSRLFKKGTQPMTSVEAKINAYAFLEQADGDLDILAFWRSRSTEFPTLAKMARNVLAIQATSAPSERVFSSGRRVLRWDRTRMSPETLEMLVLIKDWYKEFGIVPHNSINKSRRSTIIYKLQHQTTASRSIVLEPAASGTGTGLGNTRTRPHG</sequence>
<dbReference type="GO" id="GO:0046983">
    <property type="term" value="F:protein dimerization activity"/>
    <property type="evidence" value="ECO:0007669"/>
    <property type="project" value="InterPro"/>
</dbReference>
<evidence type="ECO:0000259" key="2">
    <source>
        <dbReference type="Pfam" id="PF05699"/>
    </source>
</evidence>
<proteinExistence type="predicted"/>
<feature type="domain" description="HAT C-terminal dimerisation" evidence="2">
    <location>
        <begin position="80"/>
        <end position="148"/>
    </location>
</feature>
<dbReference type="AlphaFoldDB" id="A0A8H8DLJ8"/>
<comment type="caution">
    <text evidence="3">The sequence shown here is derived from an EMBL/GenBank/DDBJ whole genome shotgun (WGS) entry which is preliminary data.</text>
</comment>
<protein>
    <submittedName>
        <fullName evidence="3">Ribonuclease H-like domain-containing protein</fullName>
    </submittedName>
</protein>
<reference evidence="3 4" key="1">
    <citation type="journal article" name="Sci. Rep.">
        <title>Genome-scale phylogenetic analyses confirm Olpidium as the closest living zoosporic fungus to the non-flagellated, terrestrial fungi.</title>
        <authorList>
            <person name="Chang Y."/>
            <person name="Rochon D."/>
            <person name="Sekimoto S."/>
            <person name="Wang Y."/>
            <person name="Chovatia M."/>
            <person name="Sandor L."/>
            <person name="Salamov A."/>
            <person name="Grigoriev I.V."/>
            <person name="Stajich J.E."/>
            <person name="Spatafora J.W."/>
        </authorList>
    </citation>
    <scope>NUCLEOTIDE SEQUENCE [LARGE SCALE GENOMIC DNA]</scope>
    <source>
        <strain evidence="3">S191</strain>
    </source>
</reference>
<name>A0A8H8DLJ8_9FUNG</name>
<organism evidence="3 4">
    <name type="scientific">Olpidium bornovanus</name>
    <dbReference type="NCBI Taxonomy" id="278681"/>
    <lineage>
        <taxon>Eukaryota</taxon>
        <taxon>Fungi</taxon>
        <taxon>Fungi incertae sedis</taxon>
        <taxon>Olpidiomycota</taxon>
        <taxon>Olpidiomycotina</taxon>
        <taxon>Olpidiomycetes</taxon>
        <taxon>Olpidiales</taxon>
        <taxon>Olpidiaceae</taxon>
        <taxon>Olpidium</taxon>
    </lineage>
</organism>
<dbReference type="EMBL" id="JAEFCI010001613">
    <property type="protein sequence ID" value="KAG5462785.1"/>
    <property type="molecule type" value="Genomic_DNA"/>
</dbReference>
<evidence type="ECO:0000313" key="3">
    <source>
        <dbReference type="EMBL" id="KAG5462785.1"/>
    </source>
</evidence>
<feature type="region of interest" description="Disordered" evidence="1">
    <location>
        <begin position="181"/>
        <end position="203"/>
    </location>
</feature>
<evidence type="ECO:0000256" key="1">
    <source>
        <dbReference type="SAM" id="MobiDB-lite"/>
    </source>
</evidence>
<dbReference type="PANTHER" id="PTHR23272">
    <property type="entry name" value="BED FINGER-RELATED"/>
    <property type="match status" value="1"/>
</dbReference>
<dbReference type="Proteomes" id="UP000673691">
    <property type="component" value="Unassembled WGS sequence"/>
</dbReference>
<dbReference type="PANTHER" id="PTHR23272:SF184">
    <property type="entry name" value="OS03G0311250 PROTEIN"/>
    <property type="match status" value="1"/>
</dbReference>
<keyword evidence="4" id="KW-1185">Reference proteome</keyword>
<accession>A0A8H8DLJ8</accession>
<gene>
    <name evidence="3" type="ORF">BJ554DRAFT_3546</name>
</gene>
<dbReference type="OrthoDB" id="2150907at2759"/>
<dbReference type="InterPro" id="IPR008906">
    <property type="entry name" value="HATC_C_dom"/>
</dbReference>
<dbReference type="InterPro" id="IPR012337">
    <property type="entry name" value="RNaseH-like_sf"/>
</dbReference>
<dbReference type="SUPFAM" id="SSF53098">
    <property type="entry name" value="Ribonuclease H-like"/>
    <property type="match status" value="1"/>
</dbReference>
<dbReference type="Pfam" id="PF05699">
    <property type="entry name" value="Dimer_Tnp_hAT"/>
    <property type="match status" value="1"/>
</dbReference>